<keyword evidence="1" id="KW-0812">Transmembrane</keyword>
<dbReference type="AlphaFoldDB" id="A0AAT9G7E0"/>
<gene>
    <name evidence="2" type="ORF">DMENIID0002_03460</name>
</gene>
<dbReference type="InterPro" id="IPR004316">
    <property type="entry name" value="SWEET_rpt"/>
</dbReference>
<keyword evidence="1" id="KW-1133">Transmembrane helix</keyword>
<feature type="transmembrane region" description="Helical" evidence="1">
    <location>
        <begin position="12"/>
        <end position="30"/>
    </location>
</feature>
<dbReference type="GO" id="GO:0016020">
    <property type="term" value="C:membrane"/>
    <property type="evidence" value="ECO:0007669"/>
    <property type="project" value="InterPro"/>
</dbReference>
<protein>
    <submittedName>
        <fullName evidence="2">Uncharacterized protein</fullName>
    </submittedName>
</protein>
<name>A0AAT9G7E0_9RICK</name>
<evidence type="ECO:0000256" key="1">
    <source>
        <dbReference type="SAM" id="Phobius"/>
    </source>
</evidence>
<organism evidence="2">
    <name type="scientific">Candidatus Tisiphia endosymbiont of Sergentomyia squamirostris</name>
    <dbReference type="NCBI Taxonomy" id="3113639"/>
    <lineage>
        <taxon>Bacteria</taxon>
        <taxon>Pseudomonadati</taxon>
        <taxon>Pseudomonadota</taxon>
        <taxon>Alphaproteobacteria</taxon>
        <taxon>Rickettsiales</taxon>
        <taxon>Rickettsiaceae</taxon>
        <taxon>Rickettsieae</taxon>
        <taxon>Candidatus Tisiphia</taxon>
    </lineage>
</organism>
<keyword evidence="1" id="KW-0472">Membrane</keyword>
<sequence>MAYTEKTKNKLIIFFDRYMILAGTMGQYLFYTQAYKIFTTKSADDLSLDGFLVIIIVTLSWLIYGIIHHNITIIVAQIVGLVGMIMVVIGILLYAS</sequence>
<feature type="transmembrane region" description="Helical" evidence="1">
    <location>
        <begin position="50"/>
        <end position="67"/>
    </location>
</feature>
<feature type="transmembrane region" description="Helical" evidence="1">
    <location>
        <begin position="74"/>
        <end position="95"/>
    </location>
</feature>
<dbReference type="EMBL" id="AP029170">
    <property type="protein sequence ID" value="BFD45700.1"/>
    <property type="molecule type" value="Genomic_DNA"/>
</dbReference>
<evidence type="ECO:0000313" key="2">
    <source>
        <dbReference type="EMBL" id="BFD45700.1"/>
    </source>
</evidence>
<reference evidence="2" key="1">
    <citation type="submission" date="2024-01" db="EMBL/GenBank/DDBJ databases">
        <title>Sequencing the genomes of a sandfly, Sergentomyia squamirostris, and its two endosymbionts.</title>
        <authorList>
            <person name="Itokawa K."/>
            <person name="Sanjoba C."/>
        </authorList>
    </citation>
    <scope>NUCLEOTIDE SEQUENCE</scope>
    <source>
        <strain evidence="2">RiSSQ</strain>
    </source>
</reference>
<accession>A0AAT9G7E0</accession>
<dbReference type="Gene3D" id="1.20.1280.290">
    <property type="match status" value="1"/>
</dbReference>
<proteinExistence type="predicted"/>
<dbReference type="Pfam" id="PF03083">
    <property type="entry name" value="MtN3_slv"/>
    <property type="match status" value="1"/>
</dbReference>